<protein>
    <submittedName>
        <fullName evidence="2">Uncharacterized protein</fullName>
    </submittedName>
</protein>
<proteinExistence type="predicted"/>
<comment type="caution">
    <text evidence="2">The sequence shown here is derived from an EMBL/GenBank/DDBJ whole genome shotgun (WGS) entry which is preliminary data.</text>
</comment>
<evidence type="ECO:0000313" key="3">
    <source>
        <dbReference type="Proteomes" id="UP000006201"/>
    </source>
</evidence>
<organism evidence="2 3">
    <name type="scientific">Pseudoalteromonas tunicata D2</name>
    <dbReference type="NCBI Taxonomy" id="87626"/>
    <lineage>
        <taxon>Bacteria</taxon>
        <taxon>Pseudomonadati</taxon>
        <taxon>Pseudomonadota</taxon>
        <taxon>Gammaproteobacteria</taxon>
        <taxon>Alteromonadales</taxon>
        <taxon>Pseudoalteromonadaceae</taxon>
        <taxon>Pseudoalteromonas</taxon>
    </lineage>
</organism>
<keyword evidence="1" id="KW-0812">Transmembrane</keyword>
<dbReference type="Proteomes" id="UP000006201">
    <property type="component" value="Unassembled WGS sequence"/>
</dbReference>
<accession>A4C3B4</accession>
<dbReference type="HOGENOM" id="CLU_171676_0_0_6"/>
<evidence type="ECO:0000313" key="2">
    <source>
        <dbReference type="EMBL" id="EAR30046.1"/>
    </source>
</evidence>
<feature type="transmembrane region" description="Helical" evidence="1">
    <location>
        <begin position="49"/>
        <end position="68"/>
    </location>
</feature>
<dbReference type="RefSeq" id="WP_009836347.1">
    <property type="nucleotide sequence ID" value="NZ_AAOH01000001.1"/>
</dbReference>
<evidence type="ECO:0000256" key="1">
    <source>
        <dbReference type="SAM" id="Phobius"/>
    </source>
</evidence>
<keyword evidence="3" id="KW-1185">Reference proteome</keyword>
<keyword evidence="1" id="KW-0472">Membrane</keyword>
<name>A4C3B4_9GAMM</name>
<dbReference type="STRING" id="87626.PTD2_00716"/>
<dbReference type="AlphaFoldDB" id="A4C3B4"/>
<gene>
    <name evidence="2" type="ORF">PTD2_00716</name>
</gene>
<keyword evidence="1" id="KW-1133">Transmembrane helix</keyword>
<dbReference type="OrthoDB" id="8911335at2"/>
<feature type="transmembrane region" description="Helical" evidence="1">
    <location>
        <begin position="16"/>
        <end position="37"/>
    </location>
</feature>
<dbReference type="eggNOG" id="ENOG5032YDC">
    <property type="taxonomic scope" value="Bacteria"/>
</dbReference>
<reference evidence="2 3" key="1">
    <citation type="submission" date="2006-02" db="EMBL/GenBank/DDBJ databases">
        <authorList>
            <person name="Moran M.A."/>
            <person name="Kjelleberg S."/>
            <person name="Egan S."/>
            <person name="Saunders N."/>
            <person name="Thomas T."/>
            <person name="Ferriera S."/>
            <person name="Johnson J."/>
            <person name="Kravitz S."/>
            <person name="Halpern A."/>
            <person name="Remington K."/>
            <person name="Beeson K."/>
            <person name="Tran B."/>
            <person name="Rogers Y.-H."/>
            <person name="Friedman R."/>
            <person name="Venter J.C."/>
        </authorList>
    </citation>
    <scope>NUCLEOTIDE SEQUENCE [LARGE SCALE GENOMIC DNA]</scope>
    <source>
        <strain evidence="2 3">D2</strain>
    </source>
</reference>
<dbReference type="EMBL" id="AAOH01000001">
    <property type="protein sequence ID" value="EAR30046.1"/>
    <property type="molecule type" value="Genomic_DNA"/>
</dbReference>
<sequence>MGTNNQFKAHWWSKTLIGTVLGLSLAYGLVALFAWFGPQGITAKDKVQFNMWMISPIWLTTLSLVYLFPHRRSALLYLGGANLVVFTSYFLLKSLL</sequence>
<feature type="transmembrane region" description="Helical" evidence="1">
    <location>
        <begin position="74"/>
        <end position="92"/>
    </location>
</feature>